<feature type="domain" description="NTP pyrophosphohydrolase MazG-like" evidence="2">
    <location>
        <begin position="200"/>
        <end position="284"/>
    </location>
</feature>
<evidence type="ECO:0000313" key="3">
    <source>
        <dbReference type="EMBL" id="QDT29968.1"/>
    </source>
</evidence>
<dbReference type="RefSeq" id="WP_145451851.1">
    <property type="nucleotide sequence ID" value="NZ_CP037421.1"/>
</dbReference>
<keyword evidence="3" id="KW-0378">Hydrolase</keyword>
<dbReference type="GO" id="GO:0046052">
    <property type="term" value="P:UTP catabolic process"/>
    <property type="evidence" value="ECO:0007669"/>
    <property type="project" value="TreeGrafter"/>
</dbReference>
<gene>
    <name evidence="3" type="primary">mazG</name>
    <name evidence="3" type="ORF">Enr10x_53260</name>
</gene>
<dbReference type="InterPro" id="IPR004518">
    <property type="entry name" value="MazG-like_dom"/>
</dbReference>
<name>A0A517QE97_9PLAN</name>
<dbReference type="Gene3D" id="1.10.287.1080">
    <property type="entry name" value="MazG-like"/>
    <property type="match status" value="2"/>
</dbReference>
<organism evidence="3 4">
    <name type="scientific">Gimesia panareensis</name>
    <dbReference type="NCBI Taxonomy" id="2527978"/>
    <lineage>
        <taxon>Bacteria</taxon>
        <taxon>Pseudomonadati</taxon>
        <taxon>Planctomycetota</taxon>
        <taxon>Planctomycetia</taxon>
        <taxon>Planctomycetales</taxon>
        <taxon>Planctomycetaceae</taxon>
        <taxon>Gimesia</taxon>
    </lineage>
</organism>
<dbReference type="EMBL" id="CP037421">
    <property type="protein sequence ID" value="QDT29968.1"/>
    <property type="molecule type" value="Genomic_DNA"/>
</dbReference>
<dbReference type="Pfam" id="PF03819">
    <property type="entry name" value="MazG"/>
    <property type="match status" value="2"/>
</dbReference>
<sequence>MTDSVPPSQSDDTPASQSDDTPGSACPPPGSPPDYTILTPAFEKLCDVIARLRSPEGCPWDRAQTLETIKPYTLEETYELLEAIDSGNDQHIIEELGDLLLQIVLDSQIAADEGRFDLTHVVERLTRKMIERHPHVFGDVNAETPDEVRRNWDQIKDQEKQRRSIFDGLPEALPALARAARVAEKAAKVGYDFPHRDMLFDKLREEIQELADELFHDGQLPETQATVEAEVVADEALTDTELHARVEGELGDILFVVANIARRWKINPEEALRKSNRKFQQRVQKIEQALEAEGRSIQEASLQEMEAIYQAVKQQEREQH</sequence>
<dbReference type="CDD" id="cd11528">
    <property type="entry name" value="NTP-PPase_MazG_Nterm"/>
    <property type="match status" value="1"/>
</dbReference>
<dbReference type="SUPFAM" id="SSF101386">
    <property type="entry name" value="all-alpha NTP pyrophosphatases"/>
    <property type="match status" value="2"/>
</dbReference>
<evidence type="ECO:0000256" key="1">
    <source>
        <dbReference type="SAM" id="MobiDB-lite"/>
    </source>
</evidence>
<reference evidence="3 4" key="1">
    <citation type="submission" date="2019-03" db="EMBL/GenBank/DDBJ databases">
        <title>Deep-cultivation of Planctomycetes and their phenomic and genomic characterization uncovers novel biology.</title>
        <authorList>
            <person name="Wiegand S."/>
            <person name="Jogler M."/>
            <person name="Boedeker C."/>
            <person name="Pinto D."/>
            <person name="Vollmers J."/>
            <person name="Rivas-Marin E."/>
            <person name="Kohn T."/>
            <person name="Peeters S.H."/>
            <person name="Heuer A."/>
            <person name="Rast P."/>
            <person name="Oberbeckmann S."/>
            <person name="Bunk B."/>
            <person name="Jeske O."/>
            <person name="Meyerdierks A."/>
            <person name="Storesund J.E."/>
            <person name="Kallscheuer N."/>
            <person name="Luecker S."/>
            <person name="Lage O.M."/>
            <person name="Pohl T."/>
            <person name="Merkel B.J."/>
            <person name="Hornburger P."/>
            <person name="Mueller R.-W."/>
            <person name="Bruemmer F."/>
            <person name="Labrenz M."/>
            <person name="Spormann A.M."/>
            <person name="Op den Camp H."/>
            <person name="Overmann J."/>
            <person name="Amann R."/>
            <person name="Jetten M.S.M."/>
            <person name="Mascher T."/>
            <person name="Medema M.H."/>
            <person name="Devos D.P."/>
            <person name="Kaster A.-K."/>
            <person name="Ovreas L."/>
            <person name="Rohde M."/>
            <person name="Galperin M.Y."/>
            <person name="Jogler C."/>
        </authorList>
    </citation>
    <scope>NUCLEOTIDE SEQUENCE [LARGE SCALE GENOMIC DNA]</scope>
    <source>
        <strain evidence="3 4">Enr10</strain>
    </source>
</reference>
<dbReference type="InterPro" id="IPR048015">
    <property type="entry name" value="NTP-PPase_MazG-like_N"/>
</dbReference>
<evidence type="ECO:0000313" key="4">
    <source>
        <dbReference type="Proteomes" id="UP000315647"/>
    </source>
</evidence>
<dbReference type="GO" id="GO:0046076">
    <property type="term" value="P:dTTP catabolic process"/>
    <property type="evidence" value="ECO:0007669"/>
    <property type="project" value="TreeGrafter"/>
</dbReference>
<accession>A0A517QE97</accession>
<feature type="region of interest" description="Disordered" evidence="1">
    <location>
        <begin position="1"/>
        <end position="34"/>
    </location>
</feature>
<feature type="compositionally biased region" description="Polar residues" evidence="1">
    <location>
        <begin position="1"/>
        <end position="21"/>
    </location>
</feature>
<proteinExistence type="predicted"/>
<protein>
    <submittedName>
        <fullName evidence="3">Nucleoside triphosphate pyrophosphohydrolase</fullName>
        <ecNumber evidence="3">3.6.1.8</ecNumber>
    </submittedName>
</protein>
<evidence type="ECO:0000259" key="2">
    <source>
        <dbReference type="Pfam" id="PF03819"/>
    </source>
</evidence>
<dbReference type="GO" id="GO:0047693">
    <property type="term" value="F:ATP diphosphatase activity"/>
    <property type="evidence" value="ECO:0007669"/>
    <property type="project" value="UniProtKB-EC"/>
</dbReference>
<dbReference type="InterPro" id="IPR048011">
    <property type="entry name" value="NTP-PPase_MazG-like_C"/>
</dbReference>
<feature type="domain" description="NTP pyrophosphohydrolase MazG-like" evidence="2">
    <location>
        <begin position="64"/>
        <end position="137"/>
    </location>
</feature>
<dbReference type="InterPro" id="IPR011551">
    <property type="entry name" value="NTP_PyrPHydrolase_MazG"/>
</dbReference>
<dbReference type="EC" id="3.6.1.8" evidence="3"/>
<dbReference type="GO" id="GO:0006950">
    <property type="term" value="P:response to stress"/>
    <property type="evidence" value="ECO:0007669"/>
    <property type="project" value="UniProtKB-ARBA"/>
</dbReference>
<dbReference type="GO" id="GO:0046047">
    <property type="term" value="P:TTP catabolic process"/>
    <property type="evidence" value="ECO:0007669"/>
    <property type="project" value="TreeGrafter"/>
</dbReference>
<dbReference type="NCBIfam" id="NF007113">
    <property type="entry name" value="PRK09562.1"/>
    <property type="match status" value="1"/>
</dbReference>
<dbReference type="PANTHER" id="PTHR30522:SF0">
    <property type="entry name" value="NUCLEOSIDE TRIPHOSPHATE PYROPHOSPHOHYDROLASE"/>
    <property type="match status" value="1"/>
</dbReference>
<dbReference type="GO" id="GO:0046081">
    <property type="term" value="P:dUTP catabolic process"/>
    <property type="evidence" value="ECO:0007669"/>
    <property type="project" value="TreeGrafter"/>
</dbReference>
<dbReference type="NCBIfam" id="TIGR00444">
    <property type="entry name" value="mazG"/>
    <property type="match status" value="1"/>
</dbReference>
<dbReference type="PANTHER" id="PTHR30522">
    <property type="entry name" value="NUCLEOSIDE TRIPHOSPHATE PYROPHOSPHOHYDROLASE"/>
    <property type="match status" value="1"/>
</dbReference>
<keyword evidence="4" id="KW-1185">Reference proteome</keyword>
<dbReference type="CDD" id="cd11529">
    <property type="entry name" value="NTP-PPase_MazG_Cterm"/>
    <property type="match status" value="1"/>
</dbReference>
<dbReference type="AlphaFoldDB" id="A0A517QE97"/>
<dbReference type="FunFam" id="1.10.287.1080:FF:000001">
    <property type="entry name" value="Nucleoside triphosphate pyrophosphohydrolase"/>
    <property type="match status" value="1"/>
</dbReference>
<dbReference type="GO" id="GO:0006203">
    <property type="term" value="P:dGTP catabolic process"/>
    <property type="evidence" value="ECO:0007669"/>
    <property type="project" value="TreeGrafter"/>
</dbReference>
<dbReference type="Proteomes" id="UP000315647">
    <property type="component" value="Chromosome"/>
</dbReference>
<dbReference type="GO" id="GO:0046061">
    <property type="term" value="P:dATP catabolic process"/>
    <property type="evidence" value="ECO:0007669"/>
    <property type="project" value="TreeGrafter"/>
</dbReference>